<gene>
    <name evidence="2" type="ORF">QOZ97_002652</name>
</gene>
<feature type="domain" description="Plasmid pRiA4b Orf3-like" evidence="1">
    <location>
        <begin position="6"/>
        <end position="171"/>
    </location>
</feature>
<evidence type="ECO:0000313" key="3">
    <source>
        <dbReference type="Proteomes" id="UP001238601"/>
    </source>
</evidence>
<dbReference type="InterPro" id="IPR024047">
    <property type="entry name" value="MM3350-like_sf"/>
</dbReference>
<dbReference type="Pfam" id="PF07929">
    <property type="entry name" value="PRiA4_ORF3"/>
    <property type="match status" value="1"/>
</dbReference>
<reference evidence="2 3" key="1">
    <citation type="submission" date="2023-07" db="EMBL/GenBank/DDBJ databases">
        <title>Genomic Encyclopedia of Type Strains, Phase IV (KMG-IV): sequencing the most valuable type-strain genomes for metagenomic binning, comparative biology and taxonomic classification.</title>
        <authorList>
            <person name="Goeker M."/>
        </authorList>
    </citation>
    <scope>NUCLEOTIDE SEQUENCE [LARGE SCALE GENOMIC DNA]</scope>
    <source>
        <strain evidence="2 3">DSM 14432</strain>
    </source>
</reference>
<accession>A0ABU0NCF7</accession>
<dbReference type="SUPFAM" id="SSF159941">
    <property type="entry name" value="MM3350-like"/>
    <property type="match status" value="1"/>
</dbReference>
<protein>
    <recommendedName>
        <fullName evidence="1">Plasmid pRiA4b Orf3-like domain-containing protein</fullName>
    </recommendedName>
</protein>
<dbReference type="PANTHER" id="PTHR41878:SF1">
    <property type="entry name" value="TNPR PROTEIN"/>
    <property type="match status" value="1"/>
</dbReference>
<dbReference type="Proteomes" id="UP001238601">
    <property type="component" value="Unassembled WGS sequence"/>
</dbReference>
<dbReference type="EMBL" id="JAUSWK010000003">
    <property type="protein sequence ID" value="MDQ0567105.1"/>
    <property type="molecule type" value="Genomic_DNA"/>
</dbReference>
<dbReference type="GeneID" id="93687473"/>
<proteinExistence type="predicted"/>
<evidence type="ECO:0000313" key="2">
    <source>
        <dbReference type="EMBL" id="MDQ0567105.1"/>
    </source>
</evidence>
<dbReference type="Gene3D" id="3.10.290.30">
    <property type="entry name" value="MM3350-like"/>
    <property type="match status" value="1"/>
</dbReference>
<dbReference type="InterPro" id="IPR012912">
    <property type="entry name" value="Plasmid_pRiA4b_Orf3-like"/>
</dbReference>
<keyword evidence="3" id="KW-1185">Reference proteome</keyword>
<evidence type="ECO:0000259" key="1">
    <source>
        <dbReference type="Pfam" id="PF07929"/>
    </source>
</evidence>
<sequence length="197" mass="22284">MSNGTVVRMKITLDDVPPIVSRTLEVPLNIRLDRLHTVFQTAFSWTDSHLWEMSFGQTGFGIPDPEYGFDGPLDARKATLAQVLADTRRKTFRYLYDFGDAWEHSVKIERVTAASPHLTYPLILNAVGMRPPEDCGGPWGYAEKLEAFGDPQHEYHEEALDTLGDDHDPNAQPDIPLIEARLEALAKKWAPRTRRKA</sequence>
<dbReference type="RefSeq" id="WP_230833288.1">
    <property type="nucleotide sequence ID" value="NZ_JAINWE010000009.1"/>
</dbReference>
<organism evidence="2 3">
    <name type="scientific">Qipengyuania citrea</name>
    <dbReference type="NCBI Taxonomy" id="225971"/>
    <lineage>
        <taxon>Bacteria</taxon>
        <taxon>Pseudomonadati</taxon>
        <taxon>Pseudomonadota</taxon>
        <taxon>Alphaproteobacteria</taxon>
        <taxon>Sphingomonadales</taxon>
        <taxon>Erythrobacteraceae</taxon>
        <taxon>Qipengyuania</taxon>
    </lineage>
</organism>
<dbReference type="PANTHER" id="PTHR41878">
    <property type="entry name" value="LEXA REPRESSOR-RELATED"/>
    <property type="match status" value="1"/>
</dbReference>
<comment type="caution">
    <text evidence="2">The sequence shown here is derived from an EMBL/GenBank/DDBJ whole genome shotgun (WGS) entry which is preliminary data.</text>
</comment>
<name>A0ABU0NCF7_9SPHN</name>